<evidence type="ECO:0000259" key="1">
    <source>
        <dbReference type="Pfam" id="PF05699"/>
    </source>
</evidence>
<sequence length="112" mass="13213">MNPTRHDPFENLLNKQFKLLDWWKGNESRYPTIEKIFKNIFAIPSPTIASENDFSLGKRIADPFRSSLTPKMVKALMCTSDWLRAKEFCFYNKPMEDEPAFYKELEEIEASK</sequence>
<protein>
    <recommendedName>
        <fullName evidence="1">HAT C-terminal dimerisation domain-containing protein</fullName>
    </recommendedName>
</protein>
<dbReference type="EMBL" id="JAJFAZ020000008">
    <property type="protein sequence ID" value="KAI5312550.1"/>
    <property type="molecule type" value="Genomic_DNA"/>
</dbReference>
<dbReference type="PANTHER" id="PTHR23272:SF161">
    <property type="entry name" value="ZINC FINGER BED DOMAIN-CONTAINING PROTEIN RICESLEEPER 1-LIKE"/>
    <property type="match status" value="1"/>
</dbReference>
<accession>A0AAD4YKM8</accession>
<dbReference type="SUPFAM" id="SSF53098">
    <property type="entry name" value="Ribonuclease H-like"/>
    <property type="match status" value="1"/>
</dbReference>
<feature type="domain" description="HAT C-terminal dimerisation" evidence="1">
    <location>
        <begin position="15"/>
        <end position="83"/>
    </location>
</feature>
<keyword evidence="3" id="KW-1185">Reference proteome</keyword>
<dbReference type="GO" id="GO:0046983">
    <property type="term" value="F:protein dimerization activity"/>
    <property type="evidence" value="ECO:0007669"/>
    <property type="project" value="InterPro"/>
</dbReference>
<dbReference type="PANTHER" id="PTHR23272">
    <property type="entry name" value="BED FINGER-RELATED"/>
    <property type="match status" value="1"/>
</dbReference>
<organism evidence="2 3">
    <name type="scientific">Prunus dulcis</name>
    <name type="common">Almond</name>
    <name type="synonym">Amygdalus dulcis</name>
    <dbReference type="NCBI Taxonomy" id="3755"/>
    <lineage>
        <taxon>Eukaryota</taxon>
        <taxon>Viridiplantae</taxon>
        <taxon>Streptophyta</taxon>
        <taxon>Embryophyta</taxon>
        <taxon>Tracheophyta</taxon>
        <taxon>Spermatophyta</taxon>
        <taxon>Magnoliopsida</taxon>
        <taxon>eudicotyledons</taxon>
        <taxon>Gunneridae</taxon>
        <taxon>Pentapetalae</taxon>
        <taxon>rosids</taxon>
        <taxon>fabids</taxon>
        <taxon>Rosales</taxon>
        <taxon>Rosaceae</taxon>
        <taxon>Amygdaloideae</taxon>
        <taxon>Amygdaleae</taxon>
        <taxon>Prunus</taxon>
    </lineage>
</organism>
<name>A0AAD4YKM8_PRUDU</name>
<dbReference type="Pfam" id="PF05699">
    <property type="entry name" value="Dimer_Tnp_hAT"/>
    <property type="match status" value="1"/>
</dbReference>
<comment type="caution">
    <text evidence="2">The sequence shown here is derived from an EMBL/GenBank/DDBJ whole genome shotgun (WGS) entry which is preliminary data.</text>
</comment>
<evidence type="ECO:0000313" key="2">
    <source>
        <dbReference type="EMBL" id="KAI5312550.1"/>
    </source>
</evidence>
<proteinExistence type="predicted"/>
<dbReference type="AlphaFoldDB" id="A0AAD4YKM8"/>
<dbReference type="InterPro" id="IPR012337">
    <property type="entry name" value="RNaseH-like_sf"/>
</dbReference>
<dbReference type="InterPro" id="IPR008906">
    <property type="entry name" value="HATC_C_dom"/>
</dbReference>
<evidence type="ECO:0000313" key="3">
    <source>
        <dbReference type="Proteomes" id="UP001054821"/>
    </source>
</evidence>
<dbReference type="Proteomes" id="UP001054821">
    <property type="component" value="Chromosome 8"/>
</dbReference>
<reference evidence="2 3" key="1">
    <citation type="journal article" date="2022" name="G3 (Bethesda)">
        <title>Whole-genome sequence and methylome profiling of the almond [Prunus dulcis (Mill.) D.A. Webb] cultivar 'Nonpareil'.</title>
        <authorList>
            <person name="D'Amico-Willman K.M."/>
            <person name="Ouma W.Z."/>
            <person name="Meulia T."/>
            <person name="Sideli G.M."/>
            <person name="Gradziel T.M."/>
            <person name="Fresnedo-Ramirez J."/>
        </authorList>
    </citation>
    <scope>NUCLEOTIDE SEQUENCE [LARGE SCALE GENOMIC DNA]</scope>
    <source>
        <strain evidence="2">Clone GOH B32 T37-40</strain>
    </source>
</reference>
<gene>
    <name evidence="2" type="ORF">L3X38_041723</name>
</gene>